<dbReference type="AlphaFoldDB" id="A0A1I1PIR8"/>
<dbReference type="PANTHER" id="PTHR30273">
    <property type="entry name" value="PERIPLASMIC SIGNAL SENSOR AND SIGMA FACTOR ACTIVATOR FECR-RELATED"/>
    <property type="match status" value="1"/>
</dbReference>
<dbReference type="InterPro" id="IPR012373">
    <property type="entry name" value="Ferrdict_sens_TM"/>
</dbReference>
<dbReference type="EMBL" id="FOLQ01000003">
    <property type="protein sequence ID" value="SFD09711.1"/>
    <property type="molecule type" value="Genomic_DNA"/>
</dbReference>
<evidence type="ECO:0000256" key="1">
    <source>
        <dbReference type="SAM" id="Phobius"/>
    </source>
</evidence>
<reference evidence="4 5" key="1">
    <citation type="submission" date="2016-10" db="EMBL/GenBank/DDBJ databases">
        <authorList>
            <person name="de Groot N.N."/>
        </authorList>
    </citation>
    <scope>NUCLEOTIDE SEQUENCE [LARGE SCALE GENOMIC DNA]</scope>
    <source>
        <strain evidence="4 5">DSM 26130</strain>
    </source>
</reference>
<dbReference type="InterPro" id="IPR006860">
    <property type="entry name" value="FecR"/>
</dbReference>
<proteinExistence type="predicted"/>
<dbReference type="Gene3D" id="2.60.120.1440">
    <property type="match status" value="1"/>
</dbReference>
<keyword evidence="1" id="KW-0812">Transmembrane</keyword>
<sequence>MKQASFSLVDFLEDPDFVAWVKHPDENQNAYWQQFLVAYPDKKAVVETARHYVLVLVEQTGQNLPSAAQSQSMRETIQKQVREEKRSTPFIRATRTSWNWMQMAATVALVLGLAVTAYWYSQRNANQSESYQQFVQATPKGSSLHETRNDTDKPMTILLSDGSSVVLQAGSRLSYPDTFQRREVYLVGKAFFEVVKDPTRPFLVYTRGVATKVLGTSFMVDAPESDQPIKVAVKTGKVAVYALEESPTVREKAIDPALDGMVLTPNQSAEYMAESHRLVRTPDTVSAFTQPDIQVVAKQSFDFDETPISDVFKTLELAYGVHISYDESLLGECPLSASLVGQPLDEKLSVICKALEAQYTVQGNQVVITGGQRCQ</sequence>
<dbReference type="STRING" id="662367.SAMN05216167_103299"/>
<dbReference type="Pfam" id="PF16344">
    <property type="entry name" value="FecR_C"/>
    <property type="match status" value="1"/>
</dbReference>
<feature type="domain" description="Protein FecR C-terminal" evidence="3">
    <location>
        <begin position="301"/>
        <end position="368"/>
    </location>
</feature>
<feature type="transmembrane region" description="Helical" evidence="1">
    <location>
        <begin position="100"/>
        <end position="120"/>
    </location>
</feature>
<dbReference type="GO" id="GO:0016989">
    <property type="term" value="F:sigma factor antagonist activity"/>
    <property type="evidence" value="ECO:0007669"/>
    <property type="project" value="TreeGrafter"/>
</dbReference>
<gene>
    <name evidence="4" type="ORF">SAMN05216167_103299</name>
</gene>
<evidence type="ECO:0000259" key="2">
    <source>
        <dbReference type="Pfam" id="PF04773"/>
    </source>
</evidence>
<protein>
    <submittedName>
        <fullName evidence="4">FecR family protein</fullName>
    </submittedName>
</protein>
<feature type="domain" description="FecR protein" evidence="2">
    <location>
        <begin position="151"/>
        <end position="238"/>
    </location>
</feature>
<dbReference type="OrthoDB" id="1523489at2"/>
<evidence type="ECO:0000259" key="3">
    <source>
        <dbReference type="Pfam" id="PF16344"/>
    </source>
</evidence>
<dbReference type="PIRSF" id="PIRSF018266">
    <property type="entry name" value="FecR"/>
    <property type="match status" value="1"/>
</dbReference>
<dbReference type="RefSeq" id="WP_093825734.1">
    <property type="nucleotide sequence ID" value="NZ_FOLQ01000003.1"/>
</dbReference>
<evidence type="ECO:0000313" key="5">
    <source>
        <dbReference type="Proteomes" id="UP000198598"/>
    </source>
</evidence>
<accession>A0A1I1PIR8</accession>
<keyword evidence="1" id="KW-1133">Transmembrane helix</keyword>
<dbReference type="Gene3D" id="3.55.50.30">
    <property type="match status" value="1"/>
</dbReference>
<keyword evidence="1" id="KW-0472">Membrane</keyword>
<dbReference type="Proteomes" id="UP000198598">
    <property type="component" value="Unassembled WGS sequence"/>
</dbReference>
<dbReference type="Pfam" id="PF04773">
    <property type="entry name" value="FecR"/>
    <property type="match status" value="1"/>
</dbReference>
<evidence type="ECO:0000313" key="4">
    <source>
        <dbReference type="EMBL" id="SFD09711.1"/>
    </source>
</evidence>
<name>A0A1I1PIR8_9BACT</name>
<dbReference type="InterPro" id="IPR032508">
    <property type="entry name" value="FecR_C"/>
</dbReference>
<organism evidence="4 5">
    <name type="scientific">Spirosoma endophyticum</name>
    <dbReference type="NCBI Taxonomy" id="662367"/>
    <lineage>
        <taxon>Bacteria</taxon>
        <taxon>Pseudomonadati</taxon>
        <taxon>Bacteroidota</taxon>
        <taxon>Cytophagia</taxon>
        <taxon>Cytophagales</taxon>
        <taxon>Cytophagaceae</taxon>
        <taxon>Spirosoma</taxon>
    </lineage>
</organism>
<keyword evidence="5" id="KW-1185">Reference proteome</keyword>
<dbReference type="PANTHER" id="PTHR30273:SF2">
    <property type="entry name" value="PROTEIN FECR"/>
    <property type="match status" value="1"/>
</dbReference>